<proteinExistence type="predicted"/>
<dbReference type="OrthoDB" id="10369553at2759"/>
<organism evidence="1 2">
    <name type="scientific">Paraphoma chrysanthemicola</name>
    <dbReference type="NCBI Taxonomy" id="798071"/>
    <lineage>
        <taxon>Eukaryota</taxon>
        <taxon>Fungi</taxon>
        <taxon>Dikarya</taxon>
        <taxon>Ascomycota</taxon>
        <taxon>Pezizomycotina</taxon>
        <taxon>Dothideomycetes</taxon>
        <taxon>Pleosporomycetidae</taxon>
        <taxon>Pleosporales</taxon>
        <taxon>Pleosporineae</taxon>
        <taxon>Phaeosphaeriaceae</taxon>
        <taxon>Paraphoma</taxon>
    </lineage>
</organism>
<evidence type="ECO:0000313" key="1">
    <source>
        <dbReference type="EMBL" id="KAH7067764.1"/>
    </source>
</evidence>
<keyword evidence="2" id="KW-1185">Reference proteome</keyword>
<evidence type="ECO:0000313" key="2">
    <source>
        <dbReference type="Proteomes" id="UP000813461"/>
    </source>
</evidence>
<sequence>MSSRRDQEFTMELPVEATTEPDYDMDEPFFCSDEPGDVEDLSFTAEEFTSAILRVGNGPFTSDNEHFTRVVQMYSRMDLLHISPERLYNGHIPDEVVDTPLFDHSLYHSLPGPVRDTDFGLPFPVEDFLTILEQTHEHYSTVKSPETALIPNRWVGSSKLFWRMLTDLVARRTNMIDFLADRIPAHLETCRFLLMLLATLNADATVNKGRLRVSLFAPGGSDRTGRLWGPLSHLQATVFVQSLRRAEANVIAWLVTEEMFDVVFGDHETSVAEEWALFCFETSVLDVSTRIIENFGVIACMHRCIGPLDLRMNINPPLLKVEKFIHKDVSARLIRDFRYAMLAEFSMQSALGRETPWHMPQWCS</sequence>
<reference evidence="1" key="1">
    <citation type="journal article" date="2021" name="Nat. Commun.">
        <title>Genetic determinants of endophytism in the Arabidopsis root mycobiome.</title>
        <authorList>
            <person name="Mesny F."/>
            <person name="Miyauchi S."/>
            <person name="Thiergart T."/>
            <person name="Pickel B."/>
            <person name="Atanasova L."/>
            <person name="Karlsson M."/>
            <person name="Huettel B."/>
            <person name="Barry K.W."/>
            <person name="Haridas S."/>
            <person name="Chen C."/>
            <person name="Bauer D."/>
            <person name="Andreopoulos W."/>
            <person name="Pangilinan J."/>
            <person name="LaButti K."/>
            <person name="Riley R."/>
            <person name="Lipzen A."/>
            <person name="Clum A."/>
            <person name="Drula E."/>
            <person name="Henrissat B."/>
            <person name="Kohler A."/>
            <person name="Grigoriev I.V."/>
            <person name="Martin F.M."/>
            <person name="Hacquard S."/>
        </authorList>
    </citation>
    <scope>NUCLEOTIDE SEQUENCE</scope>
    <source>
        <strain evidence="1">MPI-SDFR-AT-0120</strain>
    </source>
</reference>
<dbReference type="AlphaFoldDB" id="A0A8K0QTG7"/>
<dbReference type="Proteomes" id="UP000813461">
    <property type="component" value="Unassembled WGS sequence"/>
</dbReference>
<dbReference type="EMBL" id="JAGMVJ010000034">
    <property type="protein sequence ID" value="KAH7067764.1"/>
    <property type="molecule type" value="Genomic_DNA"/>
</dbReference>
<accession>A0A8K0QTG7</accession>
<protein>
    <submittedName>
        <fullName evidence="1">Uncharacterized protein</fullName>
    </submittedName>
</protein>
<gene>
    <name evidence="1" type="ORF">FB567DRAFT_555594</name>
</gene>
<name>A0A8K0QTG7_9PLEO</name>
<comment type="caution">
    <text evidence="1">The sequence shown here is derived from an EMBL/GenBank/DDBJ whole genome shotgun (WGS) entry which is preliminary data.</text>
</comment>